<feature type="region of interest" description="Disordered" evidence="1">
    <location>
        <begin position="106"/>
        <end position="182"/>
    </location>
</feature>
<dbReference type="GO" id="GO:0005730">
    <property type="term" value="C:nucleolus"/>
    <property type="evidence" value="ECO:0007669"/>
    <property type="project" value="TreeGrafter"/>
</dbReference>
<dbReference type="InterPro" id="IPR009548">
    <property type="entry name" value="Prkrip1"/>
</dbReference>
<dbReference type="Pfam" id="PF06658">
    <property type="entry name" value="DUF1168"/>
    <property type="match status" value="1"/>
</dbReference>
<reference evidence="2" key="1">
    <citation type="journal article" date="2024" name="Gigascience">
        <title>Chromosome-level genome of the poultry shaft louse Menopon gallinae provides insight into the host-switching and adaptive evolution of parasitic lice.</title>
        <authorList>
            <person name="Xu Y."/>
            <person name="Ma L."/>
            <person name="Liu S."/>
            <person name="Liang Y."/>
            <person name="Liu Q."/>
            <person name="He Z."/>
            <person name="Tian L."/>
            <person name="Duan Y."/>
            <person name="Cai W."/>
            <person name="Li H."/>
            <person name="Song F."/>
        </authorList>
    </citation>
    <scope>NUCLEOTIDE SEQUENCE</scope>
    <source>
        <strain evidence="2">Cailab_2023a</strain>
    </source>
</reference>
<dbReference type="GO" id="GO:0019901">
    <property type="term" value="F:protein kinase binding"/>
    <property type="evidence" value="ECO:0007669"/>
    <property type="project" value="TreeGrafter"/>
</dbReference>
<gene>
    <name evidence="2" type="ORF">PYX00_005282</name>
</gene>
<dbReference type="AlphaFoldDB" id="A0AAW2HS84"/>
<dbReference type="GO" id="GO:0004860">
    <property type="term" value="F:protein kinase inhibitor activity"/>
    <property type="evidence" value="ECO:0007669"/>
    <property type="project" value="TreeGrafter"/>
</dbReference>
<feature type="region of interest" description="Disordered" evidence="1">
    <location>
        <begin position="1"/>
        <end position="21"/>
    </location>
</feature>
<accession>A0AAW2HS84</accession>
<proteinExistence type="predicted"/>
<evidence type="ECO:0000256" key="1">
    <source>
        <dbReference type="SAM" id="MobiDB-lite"/>
    </source>
</evidence>
<dbReference type="GO" id="GO:0003725">
    <property type="term" value="F:double-stranded RNA binding"/>
    <property type="evidence" value="ECO:0007669"/>
    <property type="project" value="InterPro"/>
</dbReference>
<comment type="caution">
    <text evidence="2">The sequence shown here is derived from an EMBL/GenBank/DDBJ whole genome shotgun (WGS) entry which is preliminary data.</text>
</comment>
<dbReference type="PANTHER" id="PTHR13507">
    <property type="entry name" value="PRKR-INTERACTING PROTEIN 1"/>
    <property type="match status" value="1"/>
</dbReference>
<evidence type="ECO:0000313" key="2">
    <source>
        <dbReference type="EMBL" id="KAL0272223.1"/>
    </source>
</evidence>
<dbReference type="EMBL" id="JARGDH010000003">
    <property type="protein sequence ID" value="KAL0272223.1"/>
    <property type="molecule type" value="Genomic_DNA"/>
</dbReference>
<evidence type="ECO:0008006" key="3">
    <source>
        <dbReference type="Google" id="ProtNLM"/>
    </source>
</evidence>
<feature type="compositionally biased region" description="Low complexity" evidence="1">
    <location>
        <begin position="159"/>
        <end position="170"/>
    </location>
</feature>
<organism evidence="2">
    <name type="scientific">Menopon gallinae</name>
    <name type="common">poultry shaft louse</name>
    <dbReference type="NCBI Taxonomy" id="328185"/>
    <lineage>
        <taxon>Eukaryota</taxon>
        <taxon>Metazoa</taxon>
        <taxon>Ecdysozoa</taxon>
        <taxon>Arthropoda</taxon>
        <taxon>Hexapoda</taxon>
        <taxon>Insecta</taxon>
        <taxon>Pterygota</taxon>
        <taxon>Neoptera</taxon>
        <taxon>Paraneoptera</taxon>
        <taxon>Psocodea</taxon>
        <taxon>Troctomorpha</taxon>
        <taxon>Phthiraptera</taxon>
        <taxon>Amblycera</taxon>
        <taxon>Menoponidae</taxon>
        <taxon>Menopon</taxon>
    </lineage>
</organism>
<feature type="compositionally biased region" description="Basic residues" evidence="1">
    <location>
        <begin position="118"/>
        <end position="138"/>
    </location>
</feature>
<feature type="compositionally biased region" description="Basic and acidic residues" evidence="1">
    <location>
        <begin position="139"/>
        <end position="148"/>
    </location>
</feature>
<feature type="compositionally biased region" description="Basic and acidic residues" evidence="1">
    <location>
        <begin position="106"/>
        <end position="117"/>
    </location>
</feature>
<dbReference type="PANTHER" id="PTHR13507:SF0">
    <property type="entry name" value="PRKR-INTERACTING PROTEIN 1"/>
    <property type="match status" value="1"/>
</dbReference>
<protein>
    <recommendedName>
        <fullName evidence="3">PRKR-interacting protein 1</fullName>
    </recommendedName>
</protein>
<sequence>MISEEKSVEETEKPKPIKKTADLQRLKLEKLMKNFDKPVVIPERPKEKNISQAPEFVRNVMGSSAGAGSGEFHVYRHLRRKEYARQKFIQLKSEKEMLDEAYKRKLEQNAKMAEERTAKRRAKRLKKKEKMKNRKKKPKVENEIKQEVESNSESEESGEAGNSNENNGGSCDSNVVVKEEES</sequence>
<name>A0AAW2HS84_9NEOP</name>